<dbReference type="PANTHER" id="PTHR41534:SF1">
    <property type="entry name" value="BLR3401 PROTEIN"/>
    <property type="match status" value="1"/>
</dbReference>
<proteinExistence type="inferred from homology"/>
<dbReference type="Gene3D" id="3.10.450.50">
    <property type="match status" value="1"/>
</dbReference>
<dbReference type="CDD" id="cd00667">
    <property type="entry name" value="ring_hydroxylating_dioxygenases_beta"/>
    <property type="match status" value="1"/>
</dbReference>
<evidence type="ECO:0000256" key="2">
    <source>
        <dbReference type="ARBA" id="ARBA00023002"/>
    </source>
</evidence>
<evidence type="ECO:0000313" key="3">
    <source>
        <dbReference type="EMBL" id="GAA0517687.1"/>
    </source>
</evidence>
<sequence>MNPLDEVTAFLLKEASYLDKRQWDDWLNLFDDDAVIWMPAWASEEELTSDPATELSLLYLTGKGEIRDRIFRIESGDSFASFPLDRTVRITSNIQLEVETENVLRVHSNWSNHAFGSRGQRILAGTCRHDLARENNTLVIVRKVMKLIDDRIDGPIDLYHIG</sequence>
<dbReference type="PANTHER" id="PTHR41534">
    <property type="entry name" value="BLR3401 PROTEIN"/>
    <property type="match status" value="1"/>
</dbReference>
<comment type="similarity">
    <text evidence="1">Belongs to the bacterial ring-hydroxylating dioxygenase beta subunit family.</text>
</comment>
<dbReference type="EMBL" id="BAAAEN010000016">
    <property type="protein sequence ID" value="GAA0517687.1"/>
    <property type="molecule type" value="Genomic_DNA"/>
</dbReference>
<dbReference type="Proteomes" id="UP001501706">
    <property type="component" value="Unassembled WGS sequence"/>
</dbReference>
<keyword evidence="2" id="KW-0560">Oxidoreductase</keyword>
<dbReference type="InterPro" id="IPR000391">
    <property type="entry name" value="Rng_hydr_dOase-bsu"/>
</dbReference>
<evidence type="ECO:0000313" key="4">
    <source>
        <dbReference type="Proteomes" id="UP001501706"/>
    </source>
</evidence>
<dbReference type="Pfam" id="PF00866">
    <property type="entry name" value="Ring_hydroxyl_B"/>
    <property type="match status" value="1"/>
</dbReference>
<dbReference type="InterPro" id="IPR032710">
    <property type="entry name" value="NTF2-like_dom_sf"/>
</dbReference>
<name>A0ABN1CER7_9BURK</name>
<organism evidence="3 4">
    <name type="scientific">Pigmentiphaga daeguensis</name>
    <dbReference type="NCBI Taxonomy" id="414049"/>
    <lineage>
        <taxon>Bacteria</taxon>
        <taxon>Pseudomonadati</taxon>
        <taxon>Pseudomonadota</taxon>
        <taxon>Betaproteobacteria</taxon>
        <taxon>Burkholderiales</taxon>
        <taxon>Alcaligenaceae</taxon>
        <taxon>Pigmentiphaga</taxon>
    </lineage>
</organism>
<dbReference type="RefSeq" id="WP_343928043.1">
    <property type="nucleotide sequence ID" value="NZ_BAAAEN010000016.1"/>
</dbReference>
<keyword evidence="4" id="KW-1185">Reference proteome</keyword>
<gene>
    <name evidence="3" type="primary">benB_2</name>
    <name evidence="3" type="ORF">GCM10009097_38960</name>
</gene>
<evidence type="ECO:0000256" key="1">
    <source>
        <dbReference type="ARBA" id="ARBA00009570"/>
    </source>
</evidence>
<comment type="caution">
    <text evidence="3">The sequence shown here is derived from an EMBL/GenBank/DDBJ whole genome shotgun (WGS) entry which is preliminary data.</text>
</comment>
<dbReference type="SUPFAM" id="SSF54427">
    <property type="entry name" value="NTF2-like"/>
    <property type="match status" value="1"/>
</dbReference>
<accession>A0ABN1CER7</accession>
<protein>
    <submittedName>
        <fullName evidence="3">Benzoate 1,2-dioxygenase small subunit</fullName>
    </submittedName>
</protein>
<reference evidence="4" key="1">
    <citation type="journal article" date="2019" name="Int. J. Syst. Evol. Microbiol.">
        <title>The Global Catalogue of Microorganisms (GCM) 10K type strain sequencing project: providing services to taxonomists for standard genome sequencing and annotation.</title>
        <authorList>
            <consortium name="The Broad Institute Genomics Platform"/>
            <consortium name="The Broad Institute Genome Sequencing Center for Infectious Disease"/>
            <person name="Wu L."/>
            <person name="Ma J."/>
        </authorList>
    </citation>
    <scope>NUCLEOTIDE SEQUENCE [LARGE SCALE GENOMIC DNA]</scope>
    <source>
        <strain evidence="4">JCM 14330</strain>
    </source>
</reference>